<keyword evidence="2" id="KW-1185">Reference proteome</keyword>
<evidence type="ECO:0000313" key="2">
    <source>
        <dbReference type="Proteomes" id="UP000321484"/>
    </source>
</evidence>
<organism evidence="1 2">
    <name type="scientific">Actinotalea fermentans</name>
    <dbReference type="NCBI Taxonomy" id="43671"/>
    <lineage>
        <taxon>Bacteria</taxon>
        <taxon>Bacillati</taxon>
        <taxon>Actinomycetota</taxon>
        <taxon>Actinomycetes</taxon>
        <taxon>Micrococcales</taxon>
        <taxon>Cellulomonadaceae</taxon>
        <taxon>Actinotalea</taxon>
    </lineage>
</organism>
<dbReference type="Proteomes" id="UP000321484">
    <property type="component" value="Unassembled WGS sequence"/>
</dbReference>
<proteinExistence type="predicted"/>
<sequence>MNAGLGALAQQRRNREAAVQAGNTNALLGLLLEAQEETNRLLLYIADLEHRRELRELAAGEGQPR</sequence>
<protein>
    <submittedName>
        <fullName evidence="1">Uncharacterized protein</fullName>
    </submittedName>
</protein>
<gene>
    <name evidence="1" type="ORF">AFE02nite_22420</name>
</gene>
<evidence type="ECO:0000313" key="1">
    <source>
        <dbReference type="EMBL" id="GEN80508.1"/>
    </source>
</evidence>
<reference evidence="1 2" key="1">
    <citation type="submission" date="2019-07" db="EMBL/GenBank/DDBJ databases">
        <title>Whole genome shotgun sequence of Actinotalea fermentans NBRC 105374.</title>
        <authorList>
            <person name="Hosoyama A."/>
            <person name="Uohara A."/>
            <person name="Ohji S."/>
            <person name="Ichikawa N."/>
        </authorList>
    </citation>
    <scope>NUCLEOTIDE SEQUENCE [LARGE SCALE GENOMIC DNA]</scope>
    <source>
        <strain evidence="1 2">NBRC 105374</strain>
    </source>
</reference>
<name>A0A511YZ84_9CELL</name>
<dbReference type="AlphaFoldDB" id="A0A511YZ84"/>
<comment type="caution">
    <text evidence="1">The sequence shown here is derived from an EMBL/GenBank/DDBJ whole genome shotgun (WGS) entry which is preliminary data.</text>
</comment>
<dbReference type="EMBL" id="BJYK01000008">
    <property type="protein sequence ID" value="GEN80508.1"/>
    <property type="molecule type" value="Genomic_DNA"/>
</dbReference>
<accession>A0A511YZ84</accession>